<dbReference type="PATRIC" id="fig|36861.3.peg.3197"/>
<comment type="caution">
    <text evidence="12">The sequence shown here is derived from an EMBL/GenBank/DDBJ whole genome shotgun (WGS) entry which is preliminary data.</text>
</comment>
<dbReference type="UniPathway" id="UPA00391"/>
<name>A0A106BFT5_THIDE</name>
<dbReference type="OrthoDB" id="9804698at2"/>
<dbReference type="GO" id="GO:0070497">
    <property type="term" value="F:6-carboxytetrahydropterin synthase activity"/>
    <property type="evidence" value="ECO:0007669"/>
    <property type="project" value="UniProtKB-EC"/>
</dbReference>
<reference evidence="12 13" key="1">
    <citation type="journal article" date="2015" name="Appl. Environ. Microbiol.">
        <title>Aerobic and Anaerobic Thiosulfate Oxidation by a Cold-Adapted, Subglacial Chemoautotroph.</title>
        <authorList>
            <person name="Harrold Z.R."/>
            <person name="Skidmore M.L."/>
            <person name="Hamilton T.L."/>
            <person name="Desch L."/>
            <person name="Amada K."/>
            <person name="van Gelder W."/>
            <person name="Glover K."/>
            <person name="Roden E.E."/>
            <person name="Boyd E.S."/>
        </authorList>
    </citation>
    <scope>NUCLEOTIDE SEQUENCE [LARGE SCALE GENOMIC DNA]</scope>
    <source>
        <strain evidence="12 13">RG</strain>
    </source>
</reference>
<keyword evidence="13" id="KW-1185">Reference proteome</keyword>
<evidence type="ECO:0000256" key="1">
    <source>
        <dbReference type="ARBA" id="ARBA00005061"/>
    </source>
</evidence>
<dbReference type="STRING" id="1123392.GCA_000376425_01928"/>
<evidence type="ECO:0000256" key="5">
    <source>
        <dbReference type="ARBA" id="ARBA00022785"/>
    </source>
</evidence>
<evidence type="ECO:0000313" key="13">
    <source>
        <dbReference type="Proteomes" id="UP000064243"/>
    </source>
</evidence>
<dbReference type="PIRSF" id="PIRSF006113">
    <property type="entry name" value="PTP_synth"/>
    <property type="match status" value="1"/>
</dbReference>
<comment type="catalytic activity">
    <reaction evidence="8 9">
        <text>7,8-dihydroneopterin 3'-triphosphate + H2O = 6-carboxy-5,6,7,8-tetrahydropterin + triphosphate + acetaldehyde + 2 H(+)</text>
        <dbReference type="Rhea" id="RHEA:27966"/>
        <dbReference type="ChEBI" id="CHEBI:15343"/>
        <dbReference type="ChEBI" id="CHEBI:15377"/>
        <dbReference type="ChEBI" id="CHEBI:15378"/>
        <dbReference type="ChEBI" id="CHEBI:18036"/>
        <dbReference type="ChEBI" id="CHEBI:58462"/>
        <dbReference type="ChEBI" id="CHEBI:61032"/>
        <dbReference type="EC" id="4.1.2.50"/>
    </reaction>
</comment>
<dbReference type="SUPFAM" id="SSF55620">
    <property type="entry name" value="Tetrahydrobiopterin biosynthesis enzymes-like"/>
    <property type="match status" value="1"/>
</dbReference>
<feature type="active site" description="Charge relay system" evidence="10">
    <location>
        <position position="68"/>
    </location>
</feature>
<dbReference type="Proteomes" id="UP000064243">
    <property type="component" value="Unassembled WGS sequence"/>
</dbReference>
<protein>
    <recommendedName>
        <fullName evidence="3 9">6-carboxy-5,6,7,8-tetrahydropterin synthase</fullName>
        <ecNumber evidence="9">4.-.-.-</ecNumber>
    </recommendedName>
</protein>
<dbReference type="RefSeq" id="WP_059759333.1">
    <property type="nucleotide sequence ID" value="NZ_LDUG01000061.1"/>
</dbReference>
<dbReference type="GO" id="GO:0008616">
    <property type="term" value="P:tRNA queuosine(34) biosynthetic process"/>
    <property type="evidence" value="ECO:0007669"/>
    <property type="project" value="UniProtKB-KW"/>
</dbReference>
<dbReference type="EC" id="4.-.-.-" evidence="9"/>
<keyword evidence="4 9" id="KW-0479">Metal-binding</keyword>
<evidence type="ECO:0000256" key="8">
    <source>
        <dbReference type="ARBA" id="ARBA00048807"/>
    </source>
</evidence>
<evidence type="ECO:0000256" key="10">
    <source>
        <dbReference type="PIRSR" id="PIRSR006113-1"/>
    </source>
</evidence>
<accession>A0A106BFT5</accession>
<feature type="active site" description="Proton acceptor" evidence="10">
    <location>
        <position position="24"/>
    </location>
</feature>
<comment type="cofactor">
    <cofactor evidence="9 11">
        <name>Zn(2+)</name>
        <dbReference type="ChEBI" id="CHEBI:29105"/>
    </cofactor>
    <text evidence="9 11">Binds 1 zinc ion per subunit.</text>
</comment>
<organism evidence="12 13">
    <name type="scientific">Thiobacillus denitrificans</name>
    <dbReference type="NCBI Taxonomy" id="36861"/>
    <lineage>
        <taxon>Bacteria</taxon>
        <taxon>Pseudomonadati</taxon>
        <taxon>Pseudomonadota</taxon>
        <taxon>Betaproteobacteria</taxon>
        <taxon>Nitrosomonadales</taxon>
        <taxon>Thiobacillaceae</taxon>
        <taxon>Thiobacillus</taxon>
    </lineage>
</organism>
<evidence type="ECO:0000256" key="7">
    <source>
        <dbReference type="ARBA" id="ARBA00023239"/>
    </source>
</evidence>
<comment type="pathway">
    <text evidence="1 9">Purine metabolism; 7-cyano-7-deazaguanine biosynthesis.</text>
</comment>
<dbReference type="Gene3D" id="3.30.479.10">
    <property type="entry name" value="6-pyruvoyl tetrahydropterin synthase/QueD"/>
    <property type="match status" value="1"/>
</dbReference>
<evidence type="ECO:0000313" key="12">
    <source>
        <dbReference type="EMBL" id="KVW91333.1"/>
    </source>
</evidence>
<evidence type="ECO:0000256" key="11">
    <source>
        <dbReference type="PIRSR" id="PIRSR006113-2"/>
    </source>
</evidence>
<gene>
    <name evidence="12" type="ORF">ABW22_16195</name>
</gene>
<feature type="binding site" evidence="11">
    <location>
        <position position="30"/>
    </location>
    <ligand>
        <name>Zn(2+)</name>
        <dbReference type="ChEBI" id="CHEBI:29105"/>
    </ligand>
</feature>
<evidence type="ECO:0000256" key="4">
    <source>
        <dbReference type="ARBA" id="ARBA00022723"/>
    </source>
</evidence>
<dbReference type="EMBL" id="LDUG01000061">
    <property type="protein sequence ID" value="KVW91333.1"/>
    <property type="molecule type" value="Genomic_DNA"/>
</dbReference>
<dbReference type="Pfam" id="PF01242">
    <property type="entry name" value="PTPS"/>
    <property type="match status" value="1"/>
</dbReference>
<evidence type="ECO:0000256" key="6">
    <source>
        <dbReference type="ARBA" id="ARBA00022833"/>
    </source>
</evidence>
<dbReference type="PANTHER" id="PTHR12589:SF7">
    <property type="entry name" value="6-PYRUVOYL TETRAHYDROBIOPTERIN SYNTHASE"/>
    <property type="match status" value="1"/>
</dbReference>
<proteinExistence type="inferred from homology"/>
<keyword evidence="7 9" id="KW-0456">Lyase</keyword>
<dbReference type="AlphaFoldDB" id="A0A106BFT5"/>
<keyword evidence="5 9" id="KW-0671">Queuosine biosynthesis</keyword>
<feature type="active site" description="Charge relay system" evidence="10">
    <location>
        <position position="107"/>
    </location>
</feature>
<dbReference type="InterPro" id="IPR007115">
    <property type="entry name" value="6-PTP_synth/QueD"/>
</dbReference>
<dbReference type="GO" id="GO:0046872">
    <property type="term" value="F:metal ion binding"/>
    <property type="evidence" value="ECO:0007669"/>
    <property type="project" value="UniProtKB-KW"/>
</dbReference>
<dbReference type="InterPro" id="IPR038418">
    <property type="entry name" value="6-PTP_synth/QueD_sf"/>
</dbReference>
<dbReference type="FunFam" id="3.30.479.10:FF:000001">
    <property type="entry name" value="6-carboxy-5,6,7,8-tetrahydropterin synthase"/>
    <property type="match status" value="1"/>
</dbReference>
<evidence type="ECO:0000256" key="3">
    <source>
        <dbReference type="ARBA" id="ARBA00018141"/>
    </source>
</evidence>
<dbReference type="PANTHER" id="PTHR12589">
    <property type="entry name" value="PYRUVOYL TETRAHYDROBIOPTERIN SYNTHASE"/>
    <property type="match status" value="1"/>
</dbReference>
<keyword evidence="6 9" id="KW-0862">Zinc</keyword>
<comment type="similarity">
    <text evidence="2 9">Belongs to the PTPS family. QueD subfamily.</text>
</comment>
<feature type="binding site" evidence="11">
    <location>
        <position position="28"/>
    </location>
    <ligand>
        <name>Zn(2+)</name>
        <dbReference type="ChEBI" id="CHEBI:29105"/>
    </ligand>
</feature>
<dbReference type="NCBIfam" id="TIGR03367">
    <property type="entry name" value="queuosine_QueD"/>
    <property type="match status" value="1"/>
</dbReference>
<sequence>MDIFRIFHLQCARRLPALPASHPCSRLHGHSFRVELSVSGDIDPTLGWVLDFADIEAVWRPIHAALDHRHLNDIAGLENPTSENLAVWLWQQLKPALPGLSQIKVMETHDSGCVYRGQP</sequence>
<evidence type="ECO:0000256" key="2">
    <source>
        <dbReference type="ARBA" id="ARBA00008900"/>
    </source>
</evidence>
<evidence type="ECO:0000256" key="9">
    <source>
        <dbReference type="PIRNR" id="PIRNR006113"/>
    </source>
</evidence>